<evidence type="ECO:0000313" key="3">
    <source>
        <dbReference type="EMBL" id="TGZ83794.1"/>
    </source>
</evidence>
<evidence type="ECO:0000259" key="2">
    <source>
        <dbReference type="PROSITE" id="PS50181"/>
    </source>
</evidence>
<name>A0A4S2N491_9PEZI</name>
<dbReference type="SUPFAM" id="SSF81383">
    <property type="entry name" value="F-box domain"/>
    <property type="match status" value="1"/>
</dbReference>
<dbReference type="GO" id="GO:0005634">
    <property type="term" value="C:nucleus"/>
    <property type="evidence" value="ECO:0007669"/>
    <property type="project" value="TreeGrafter"/>
</dbReference>
<dbReference type="Gene3D" id="2.130.10.10">
    <property type="entry name" value="YVTN repeat-like/Quinoprotein amine dehydrogenase"/>
    <property type="match status" value="1"/>
</dbReference>
<keyword evidence="4" id="KW-1185">Reference proteome</keyword>
<feature type="compositionally biased region" description="Polar residues" evidence="1">
    <location>
        <begin position="9"/>
        <end position="28"/>
    </location>
</feature>
<dbReference type="SUPFAM" id="SSF50978">
    <property type="entry name" value="WD40 repeat-like"/>
    <property type="match status" value="1"/>
</dbReference>
<evidence type="ECO:0000256" key="1">
    <source>
        <dbReference type="SAM" id="MobiDB-lite"/>
    </source>
</evidence>
<sequence>MPSGAISAELNNLATPDSSVPALNSQYGSVYEAPGDPAGLSDSSQGSDDRSEGGSHGFVSAPGTPARIDSRIARYEAMSPLNAYGGGYDAGFIVSKTDWRDKNPADSPINRFPNEVLIHILSYLEPVALIGVSFVSKRFYALVNSPEAWRAAFVRYFPASHPPTSDHGPALAAHDKRYFTAITSGDPDKENLWRKEYVQRTKLLRSLAKGKVQQTGGAKNGSGSLMVTYTSRLGNVNISHMAINFAPGHLRAISSSVEGQWFSASNPETGKIEKRARPVGFRFDFVDGDIPFLKFVRQDDPRHAMGIEMGVNGVMDISEELGWIVGENVPDGNIFINPNSVPYIENPMQRVLIPRFGHKPAISAVWIAKKRFGGVAETISAAIAVGNSLGHIAVLKISHSKSVNETQHIETWCLSPGVPIVEIKVDEDFNSTKLRQKKPWIIAVNAVGEVYYLCPPPNAAERSDWKMIQQTRRTTTFMYEKMFPTPVTINGPLETEEERHKREAKNDQALLGVEYLTLTTLFERVHMDWFLEVDFPSSTLVVGRPNSGVMPSDSFDKPAPKLFRFELPSDDYLLQHTTQPGAEPWHAARLDLSKTHTLITSHTLDLSKQALAAPKTTWIPGHSARFLAFGTNASTIHIFNIRAPVTYPRDSTSKPPVITPLRTIQTISPTITTLALTSLILVHGGSDGLVQAWDPLASTSSPLRTLHSKFSAKARRRIEQAPDGLTVNNNAFAARCLALDPDPTMLRGIVALGSVIRYWSFSTVDLHLHSRRARKRQSPTGGALGRRKIGISGSSTGRIDKDARTEQADMKAEEEAKEKERILLEKRFGVGEGGLGLDDDEMVAYAEMISMEMAEKEKGFMEEAEINNVQEPSGASGGVDTVSEGLSGLDLEDVDPDIAEAIRLSMLDQPETQHSPPPMSSSSSLPTPQSASSQYTMNNREDDWPVFLRSPNPNKQRKKKGKATGKGKGVARDGVSSEGSSGGWETWGPGDINGTNGVGPAEQEDEDLQFAIRLSLMEAQGRA</sequence>
<feature type="region of interest" description="Disordered" evidence="1">
    <location>
        <begin position="910"/>
        <end position="1006"/>
    </location>
</feature>
<dbReference type="PROSITE" id="PS50181">
    <property type="entry name" value="FBOX"/>
    <property type="match status" value="1"/>
</dbReference>
<protein>
    <recommendedName>
        <fullName evidence="2">F-box domain-containing protein</fullName>
    </recommendedName>
</protein>
<dbReference type="AlphaFoldDB" id="A0A4S2N491"/>
<dbReference type="InterPro" id="IPR001810">
    <property type="entry name" value="F-box_dom"/>
</dbReference>
<feature type="compositionally biased region" description="Basic and acidic residues" evidence="1">
    <location>
        <begin position="798"/>
        <end position="818"/>
    </location>
</feature>
<feature type="domain" description="F-box" evidence="2">
    <location>
        <begin position="106"/>
        <end position="152"/>
    </location>
</feature>
<proteinExistence type="predicted"/>
<gene>
    <name evidence="3" type="ORF">EX30DRAFT_393347</name>
</gene>
<dbReference type="PROSITE" id="PS50330">
    <property type="entry name" value="UIM"/>
    <property type="match status" value="2"/>
</dbReference>
<dbReference type="OrthoDB" id="2095648at2759"/>
<dbReference type="EMBL" id="ML220113">
    <property type="protein sequence ID" value="TGZ83794.1"/>
    <property type="molecule type" value="Genomic_DNA"/>
</dbReference>
<dbReference type="GO" id="GO:0043161">
    <property type="term" value="P:proteasome-mediated ubiquitin-dependent protein catabolic process"/>
    <property type="evidence" value="ECO:0007669"/>
    <property type="project" value="TreeGrafter"/>
</dbReference>
<dbReference type="InterPro" id="IPR036047">
    <property type="entry name" value="F-box-like_dom_sf"/>
</dbReference>
<feature type="compositionally biased region" description="Low complexity" evidence="1">
    <location>
        <begin position="974"/>
        <end position="990"/>
    </location>
</feature>
<feature type="region of interest" description="Disordered" evidence="1">
    <location>
        <begin position="1"/>
        <end position="65"/>
    </location>
</feature>
<evidence type="ECO:0000313" key="4">
    <source>
        <dbReference type="Proteomes" id="UP000298138"/>
    </source>
</evidence>
<dbReference type="InterPro" id="IPR036322">
    <property type="entry name" value="WD40_repeat_dom_sf"/>
</dbReference>
<dbReference type="GO" id="GO:0031593">
    <property type="term" value="F:polyubiquitin modification-dependent protein binding"/>
    <property type="evidence" value="ECO:0007669"/>
    <property type="project" value="TreeGrafter"/>
</dbReference>
<feature type="region of interest" description="Disordered" evidence="1">
    <location>
        <begin position="772"/>
        <end position="818"/>
    </location>
</feature>
<dbReference type="SMART" id="SM00256">
    <property type="entry name" value="FBOX"/>
    <property type="match status" value="1"/>
</dbReference>
<accession>A0A4S2N491</accession>
<dbReference type="Gene3D" id="1.20.1280.50">
    <property type="match status" value="1"/>
</dbReference>
<dbReference type="PANTHER" id="PTHR10223">
    <property type="entry name" value="26S PROTEASOME NON-ATPASE REGULATORY SUBUNIT 4"/>
    <property type="match status" value="1"/>
</dbReference>
<feature type="compositionally biased region" description="Basic residues" evidence="1">
    <location>
        <begin position="955"/>
        <end position="965"/>
    </location>
</feature>
<organism evidence="3 4">
    <name type="scientific">Ascodesmis nigricans</name>
    <dbReference type="NCBI Taxonomy" id="341454"/>
    <lineage>
        <taxon>Eukaryota</taxon>
        <taxon>Fungi</taxon>
        <taxon>Dikarya</taxon>
        <taxon>Ascomycota</taxon>
        <taxon>Pezizomycotina</taxon>
        <taxon>Pezizomycetes</taxon>
        <taxon>Pezizales</taxon>
        <taxon>Ascodesmidaceae</taxon>
        <taxon>Ascodesmis</taxon>
    </lineage>
</organism>
<reference evidence="3 4" key="1">
    <citation type="submission" date="2019-04" db="EMBL/GenBank/DDBJ databases">
        <title>Comparative genomics and transcriptomics to analyze fruiting body development in filamentous ascomycetes.</title>
        <authorList>
            <consortium name="DOE Joint Genome Institute"/>
            <person name="Lutkenhaus R."/>
            <person name="Traeger S."/>
            <person name="Breuer J."/>
            <person name="Kuo A."/>
            <person name="Lipzen A."/>
            <person name="Pangilinan J."/>
            <person name="Dilworth D."/>
            <person name="Sandor L."/>
            <person name="Poggeler S."/>
            <person name="Barry K."/>
            <person name="Grigoriev I.V."/>
            <person name="Nowrousian M."/>
        </authorList>
    </citation>
    <scope>NUCLEOTIDE SEQUENCE [LARGE SCALE GENOMIC DNA]</scope>
    <source>
        <strain evidence="3 4">CBS 389.68</strain>
    </source>
</reference>
<feature type="region of interest" description="Disordered" evidence="1">
    <location>
        <begin position="870"/>
        <end position="890"/>
    </location>
</feature>
<dbReference type="Proteomes" id="UP000298138">
    <property type="component" value="Unassembled WGS sequence"/>
</dbReference>
<feature type="compositionally biased region" description="Low complexity" evidence="1">
    <location>
        <begin position="920"/>
        <end position="933"/>
    </location>
</feature>
<dbReference type="Pfam" id="PF12937">
    <property type="entry name" value="F-box-like"/>
    <property type="match status" value="1"/>
</dbReference>
<dbReference type="InterPro" id="IPR027040">
    <property type="entry name" value="PSMD4"/>
</dbReference>
<dbReference type="GO" id="GO:0008540">
    <property type="term" value="C:proteasome regulatory particle, base subcomplex"/>
    <property type="evidence" value="ECO:0007669"/>
    <property type="project" value="TreeGrafter"/>
</dbReference>
<dbReference type="GO" id="GO:0005829">
    <property type="term" value="C:cytosol"/>
    <property type="evidence" value="ECO:0007669"/>
    <property type="project" value="TreeGrafter"/>
</dbReference>
<dbReference type="InParanoid" id="A0A4S2N491"/>
<dbReference type="PANTHER" id="PTHR10223:SF2">
    <property type="entry name" value="F-BOX AND WD DOMAIN PROTEIN (AFU_ORTHOLOGUE AFUA_6G11400)"/>
    <property type="match status" value="1"/>
</dbReference>
<dbReference type="InterPro" id="IPR003903">
    <property type="entry name" value="UIM_dom"/>
</dbReference>
<dbReference type="InterPro" id="IPR015943">
    <property type="entry name" value="WD40/YVTN_repeat-like_dom_sf"/>
</dbReference>
<dbReference type="STRING" id="341454.A0A4S2N491"/>
<dbReference type="SMART" id="SM00726">
    <property type="entry name" value="UIM"/>
    <property type="match status" value="3"/>
</dbReference>